<dbReference type="Gene3D" id="3.40.50.2300">
    <property type="match status" value="1"/>
</dbReference>
<dbReference type="GO" id="GO:0000160">
    <property type="term" value="P:phosphorelay signal transduction system"/>
    <property type="evidence" value="ECO:0007669"/>
    <property type="project" value="InterPro"/>
</dbReference>
<dbReference type="InterPro" id="IPR000700">
    <property type="entry name" value="PAS-assoc_C"/>
</dbReference>
<dbReference type="NCBIfam" id="TIGR00254">
    <property type="entry name" value="GGDEF"/>
    <property type="match status" value="1"/>
</dbReference>
<dbReference type="InterPro" id="IPR035965">
    <property type="entry name" value="PAS-like_dom_sf"/>
</dbReference>
<dbReference type="SUPFAM" id="SSF55073">
    <property type="entry name" value="Nucleotide cyclase"/>
    <property type="match status" value="1"/>
</dbReference>
<feature type="domain" description="EAL" evidence="4">
    <location>
        <begin position="460"/>
        <end position="713"/>
    </location>
</feature>
<dbReference type="Pfam" id="PF00563">
    <property type="entry name" value="EAL"/>
    <property type="match status" value="1"/>
</dbReference>
<dbReference type="InterPro" id="IPR043128">
    <property type="entry name" value="Rev_trsase/Diguanyl_cyclase"/>
</dbReference>
<evidence type="ECO:0000313" key="6">
    <source>
        <dbReference type="EMBL" id="ADI28926.1"/>
    </source>
</evidence>
<sequence length="713" mass="81072">MKILVAEDDENSRHLLEVVLTSKGYEVASFDNGLKALAYLKTHPVDLIVSDILMPEMDGYGLCREVKQNQYLQKIPFIFYTATYTSDQDERFAMSLGATKFLVKPMMMEDLLPVIAKVIHAGDQASPQESSGKSHFGPLRLDKQHADIMRIKLDKKLIELNEEKQKLIESEARFRDFAEASADWFWESDAQLKIQALAGSPAGLGFYSLVDLAQTCHSHSPSEMLETLKSHKHFSDYVVHFIDESGKLVYLRVSGKPIFDADKRFIGYRGVGRDVSEMIALNRRVEFLASHDELTGLPNRNLFKQRLSHAVVKASRTNSQVLLLFFDLDHFKLVNDTLGHEAGDLLLMMATKRISECIRASDTLCRLGGDEFVMIMEDASPQDAHRLVRDIIAKFTTPFELYQQRVYCTISIGVSVYPDDTVDPQSLLVFADLAMYRAKQNGRNCFEFYTTNLNFIAHQWLDMENGIRHALKENQLFLEYQPQVENTNQNLIGIEALLRWQHPERGLISPLEFIKIAEQSSLINQIGDWVLEAVCLQIRTWLDQAYQVPRVSINISARHLRSDSLIQALKTVPAKYQIPTNMLCIEITEHALLDDIDIVKKNMRFIKEAGFNISLDDFGMGHSSLMYLKRWSVDEVKIDRTFIDGLQNSEEDRVIVKAIVALADALSLDIVAEGIENQFQADIVKASGCKVVQGFFYSIPLPAAEIVRWFKSK</sequence>
<evidence type="ECO:0000259" key="2">
    <source>
        <dbReference type="PROSITE" id="PS50110"/>
    </source>
</evidence>
<evidence type="ECO:0000259" key="4">
    <source>
        <dbReference type="PROSITE" id="PS50883"/>
    </source>
</evidence>
<organism evidence="6 7">
    <name type="scientific">Methylotenera versatilis (strain 301)</name>
    <dbReference type="NCBI Taxonomy" id="666681"/>
    <lineage>
        <taxon>Bacteria</taxon>
        <taxon>Pseudomonadati</taxon>
        <taxon>Pseudomonadota</taxon>
        <taxon>Betaproteobacteria</taxon>
        <taxon>Nitrosomonadales</taxon>
        <taxon>Methylophilaceae</taxon>
        <taxon>Methylotenera</taxon>
    </lineage>
</organism>
<feature type="domain" description="PAC" evidence="3">
    <location>
        <begin position="235"/>
        <end position="287"/>
    </location>
</feature>
<dbReference type="InterPro" id="IPR001789">
    <property type="entry name" value="Sig_transdc_resp-reg_receiver"/>
</dbReference>
<dbReference type="SUPFAM" id="SSF55785">
    <property type="entry name" value="PYP-like sensor domain (PAS domain)"/>
    <property type="match status" value="1"/>
</dbReference>
<dbReference type="InterPro" id="IPR001633">
    <property type="entry name" value="EAL_dom"/>
</dbReference>
<dbReference type="CDD" id="cd01948">
    <property type="entry name" value="EAL"/>
    <property type="match status" value="1"/>
</dbReference>
<dbReference type="HOGENOM" id="CLU_000445_70_50_4"/>
<dbReference type="SMART" id="SM00267">
    <property type="entry name" value="GGDEF"/>
    <property type="match status" value="1"/>
</dbReference>
<evidence type="ECO:0000256" key="1">
    <source>
        <dbReference type="PROSITE-ProRule" id="PRU00169"/>
    </source>
</evidence>
<dbReference type="Gene3D" id="3.20.20.450">
    <property type="entry name" value="EAL domain"/>
    <property type="match status" value="1"/>
</dbReference>
<dbReference type="PROSITE" id="PS50883">
    <property type="entry name" value="EAL"/>
    <property type="match status" value="1"/>
</dbReference>
<dbReference type="SUPFAM" id="SSF52172">
    <property type="entry name" value="CheY-like"/>
    <property type="match status" value="1"/>
</dbReference>
<dbReference type="InterPro" id="IPR001610">
    <property type="entry name" value="PAC"/>
</dbReference>
<dbReference type="PANTHER" id="PTHR44757:SF2">
    <property type="entry name" value="BIOFILM ARCHITECTURE MAINTENANCE PROTEIN MBAA"/>
    <property type="match status" value="1"/>
</dbReference>
<feature type="domain" description="GGDEF" evidence="5">
    <location>
        <begin position="319"/>
        <end position="451"/>
    </location>
</feature>
<dbReference type="GO" id="GO:0003824">
    <property type="term" value="F:catalytic activity"/>
    <property type="evidence" value="ECO:0007669"/>
    <property type="project" value="UniProtKB-ARBA"/>
</dbReference>
<dbReference type="Proteomes" id="UP000000383">
    <property type="component" value="Chromosome"/>
</dbReference>
<dbReference type="InterPro" id="IPR035919">
    <property type="entry name" value="EAL_sf"/>
</dbReference>
<dbReference type="Gene3D" id="3.30.450.20">
    <property type="entry name" value="PAS domain"/>
    <property type="match status" value="1"/>
</dbReference>
<feature type="modified residue" description="4-aspartylphosphate" evidence="1">
    <location>
        <position position="51"/>
    </location>
</feature>
<dbReference type="InterPro" id="IPR011006">
    <property type="entry name" value="CheY-like_superfamily"/>
</dbReference>
<dbReference type="InterPro" id="IPR000160">
    <property type="entry name" value="GGDEF_dom"/>
</dbReference>
<dbReference type="PROSITE" id="PS50113">
    <property type="entry name" value="PAC"/>
    <property type="match status" value="1"/>
</dbReference>
<proteinExistence type="predicted"/>
<dbReference type="RefSeq" id="WP_013147242.1">
    <property type="nucleotide sequence ID" value="NC_014207.1"/>
</dbReference>
<keyword evidence="7" id="KW-1185">Reference proteome</keyword>
<reference evidence="7" key="1">
    <citation type="submission" date="2010-05" db="EMBL/GenBank/DDBJ databases">
        <title>Complete sequence of Methylotenera sp. 301.</title>
        <authorList>
            <person name="Lucas S."/>
            <person name="Copeland A."/>
            <person name="Lapidus A."/>
            <person name="Cheng J.-F."/>
            <person name="Bruce D."/>
            <person name="Goodwin L."/>
            <person name="Pitluck S."/>
            <person name="Clum A."/>
            <person name="Land M."/>
            <person name="Hauser L."/>
            <person name="Kyrpides N."/>
            <person name="Ivanova N."/>
            <person name="Chistoservova L."/>
            <person name="Kalyuzhnaya M."/>
            <person name="Woyke T."/>
        </authorList>
    </citation>
    <scope>NUCLEOTIDE SEQUENCE [LARGE SCALE GENOMIC DNA]</scope>
    <source>
        <strain evidence="7">301</strain>
    </source>
</reference>
<name>D7DMY7_METV0</name>
<dbReference type="STRING" id="666681.M301_0542"/>
<dbReference type="SUPFAM" id="SSF141868">
    <property type="entry name" value="EAL domain-like"/>
    <property type="match status" value="1"/>
</dbReference>
<dbReference type="CDD" id="cd01949">
    <property type="entry name" value="GGDEF"/>
    <property type="match status" value="1"/>
</dbReference>
<evidence type="ECO:0000259" key="5">
    <source>
        <dbReference type="PROSITE" id="PS50887"/>
    </source>
</evidence>
<keyword evidence="1" id="KW-0597">Phosphoprotein</keyword>
<dbReference type="EMBL" id="CP002056">
    <property type="protein sequence ID" value="ADI28926.1"/>
    <property type="molecule type" value="Genomic_DNA"/>
</dbReference>
<dbReference type="PROSITE" id="PS50110">
    <property type="entry name" value="RESPONSE_REGULATORY"/>
    <property type="match status" value="1"/>
</dbReference>
<dbReference type="InterPro" id="IPR052155">
    <property type="entry name" value="Biofilm_reg_signaling"/>
</dbReference>
<reference evidence="6 7" key="2">
    <citation type="journal article" date="2011" name="J. Bacteriol.">
        <title>Genomes of three methylotrophs from a single niche uncover genetic and metabolic divergence of Methylophilaceae.</title>
        <authorList>
            <person name="Lapidus A."/>
            <person name="Clum A."/>
            <person name="Labutti K."/>
            <person name="Kaluzhnaya M.G."/>
            <person name="Lim S."/>
            <person name="Beck D.A."/>
            <person name="Glavina Del Rio T."/>
            <person name="Nolan M."/>
            <person name="Mavromatis K."/>
            <person name="Huntemann M."/>
            <person name="Lucas S."/>
            <person name="Lidstrom M.E."/>
            <person name="Ivanova N."/>
            <person name="Chistoserdova L."/>
        </authorList>
    </citation>
    <scope>NUCLEOTIDE SEQUENCE [LARGE SCALE GENOMIC DNA]</scope>
    <source>
        <strain evidence="6 7">301</strain>
    </source>
</reference>
<dbReference type="SMART" id="SM00086">
    <property type="entry name" value="PAC"/>
    <property type="match status" value="1"/>
</dbReference>
<feature type="domain" description="Response regulatory" evidence="2">
    <location>
        <begin position="2"/>
        <end position="119"/>
    </location>
</feature>
<accession>D7DMY7</accession>
<dbReference type="eggNOG" id="COG0745">
    <property type="taxonomic scope" value="Bacteria"/>
</dbReference>
<dbReference type="PANTHER" id="PTHR44757">
    <property type="entry name" value="DIGUANYLATE CYCLASE DGCP"/>
    <property type="match status" value="1"/>
</dbReference>
<dbReference type="Gene3D" id="3.30.70.270">
    <property type="match status" value="1"/>
</dbReference>
<evidence type="ECO:0000313" key="7">
    <source>
        <dbReference type="Proteomes" id="UP000000383"/>
    </source>
</evidence>
<evidence type="ECO:0000259" key="3">
    <source>
        <dbReference type="PROSITE" id="PS50113"/>
    </source>
</evidence>
<dbReference type="KEGG" id="meh:M301_0542"/>
<dbReference type="eggNOG" id="COG5001">
    <property type="taxonomic scope" value="Bacteria"/>
</dbReference>
<protein>
    <submittedName>
        <fullName evidence="6">Response regulator receiver modulated diguanylate cyclase/phosphodiesterase with PAS/PAC sensor(S)</fullName>
    </submittedName>
</protein>
<dbReference type="SMART" id="SM00448">
    <property type="entry name" value="REC"/>
    <property type="match status" value="1"/>
</dbReference>
<gene>
    <name evidence="6" type="ordered locus">M301_0542</name>
</gene>
<dbReference type="OrthoDB" id="9813903at2"/>
<dbReference type="InterPro" id="IPR029787">
    <property type="entry name" value="Nucleotide_cyclase"/>
</dbReference>
<dbReference type="PROSITE" id="PS50887">
    <property type="entry name" value="GGDEF"/>
    <property type="match status" value="1"/>
</dbReference>
<dbReference type="Pfam" id="PF00990">
    <property type="entry name" value="GGDEF"/>
    <property type="match status" value="1"/>
</dbReference>
<dbReference type="Pfam" id="PF00072">
    <property type="entry name" value="Response_reg"/>
    <property type="match status" value="1"/>
</dbReference>
<dbReference type="SMART" id="SM00052">
    <property type="entry name" value="EAL"/>
    <property type="match status" value="1"/>
</dbReference>
<dbReference type="AlphaFoldDB" id="D7DMY7"/>
<dbReference type="FunFam" id="3.30.70.270:FF:000001">
    <property type="entry name" value="Diguanylate cyclase domain protein"/>
    <property type="match status" value="1"/>
</dbReference>